<gene>
    <name evidence="7" type="ORF">ABT57_03120</name>
</gene>
<reference evidence="7 8" key="1">
    <citation type="submission" date="2015-05" db="EMBL/GenBank/DDBJ databases">
        <title>Photobacterium galathea sp. nov.</title>
        <authorList>
            <person name="Machado H."/>
            <person name="Gram L."/>
        </authorList>
    </citation>
    <scope>NUCLEOTIDE SEQUENCE [LARGE SCALE GENOMIC DNA]</scope>
    <source>
        <strain evidence="7 8">DSM 22954</strain>
    </source>
</reference>
<keyword evidence="4 6" id="KW-1133">Transmembrane helix</keyword>
<feature type="transmembrane region" description="Helical" evidence="6">
    <location>
        <begin position="21"/>
        <end position="41"/>
    </location>
</feature>
<dbReference type="PANTHER" id="PTHR43652">
    <property type="entry name" value="BASIC AMINO ACID ANTIPORTER YFCC-RELATED"/>
    <property type="match status" value="1"/>
</dbReference>
<evidence type="ECO:0000256" key="5">
    <source>
        <dbReference type="ARBA" id="ARBA00023136"/>
    </source>
</evidence>
<evidence type="ECO:0000256" key="2">
    <source>
        <dbReference type="ARBA" id="ARBA00022475"/>
    </source>
</evidence>
<organism evidence="7 8">
    <name type="scientific">Photobacterium ganghwense</name>
    <dbReference type="NCBI Taxonomy" id="320778"/>
    <lineage>
        <taxon>Bacteria</taxon>
        <taxon>Pseudomonadati</taxon>
        <taxon>Pseudomonadota</taxon>
        <taxon>Gammaproteobacteria</taxon>
        <taxon>Vibrionales</taxon>
        <taxon>Vibrionaceae</taxon>
        <taxon>Photobacterium</taxon>
    </lineage>
</organism>
<dbReference type="PATRIC" id="fig|320778.3.peg.670"/>
<dbReference type="Proteomes" id="UP000035909">
    <property type="component" value="Unassembled WGS sequence"/>
</dbReference>
<dbReference type="InterPro" id="IPR051679">
    <property type="entry name" value="DASS-Related_Transporters"/>
</dbReference>
<feature type="transmembrane region" description="Helical" evidence="6">
    <location>
        <begin position="215"/>
        <end position="234"/>
    </location>
</feature>
<evidence type="ECO:0000256" key="6">
    <source>
        <dbReference type="SAM" id="Phobius"/>
    </source>
</evidence>
<keyword evidence="8" id="KW-1185">Reference proteome</keyword>
<feature type="transmembrane region" description="Helical" evidence="6">
    <location>
        <begin position="93"/>
        <end position="114"/>
    </location>
</feature>
<feature type="transmembrane region" description="Helical" evidence="6">
    <location>
        <begin position="428"/>
        <end position="448"/>
    </location>
</feature>
<keyword evidence="5 6" id="KW-0472">Membrane</keyword>
<feature type="transmembrane region" description="Helical" evidence="6">
    <location>
        <begin position="277"/>
        <end position="299"/>
    </location>
</feature>
<evidence type="ECO:0000256" key="1">
    <source>
        <dbReference type="ARBA" id="ARBA00004651"/>
    </source>
</evidence>
<name>A0A0J1KAA3_9GAMM</name>
<protein>
    <submittedName>
        <fullName evidence="7">C4-dicarboxylate ABC transporter</fullName>
    </submittedName>
</protein>
<comment type="subcellular location">
    <subcellularLocation>
        <location evidence="1">Cell membrane</location>
        <topology evidence="1">Multi-pass membrane protein</topology>
    </subcellularLocation>
</comment>
<feature type="transmembrane region" description="Helical" evidence="6">
    <location>
        <begin position="460"/>
        <end position="481"/>
    </location>
</feature>
<evidence type="ECO:0000313" key="8">
    <source>
        <dbReference type="Proteomes" id="UP000035909"/>
    </source>
</evidence>
<accession>A0A0J1KAA3</accession>
<dbReference type="GO" id="GO:0005886">
    <property type="term" value="C:plasma membrane"/>
    <property type="evidence" value="ECO:0007669"/>
    <property type="project" value="UniProtKB-SubCell"/>
</dbReference>
<keyword evidence="2" id="KW-1003">Cell membrane</keyword>
<feature type="transmembrane region" description="Helical" evidence="6">
    <location>
        <begin position="333"/>
        <end position="353"/>
    </location>
</feature>
<keyword evidence="3 6" id="KW-0812">Transmembrane</keyword>
<dbReference type="OrthoDB" id="255482at2"/>
<proteinExistence type="predicted"/>
<dbReference type="InterPro" id="IPR018385">
    <property type="entry name" value="C4_dicarb_anaerob_car-like"/>
</dbReference>
<dbReference type="EMBL" id="LDOU01000003">
    <property type="protein sequence ID" value="KLV11242.1"/>
    <property type="molecule type" value="Genomic_DNA"/>
</dbReference>
<dbReference type="AlphaFoldDB" id="A0A0J1KAA3"/>
<evidence type="ECO:0000256" key="3">
    <source>
        <dbReference type="ARBA" id="ARBA00022692"/>
    </source>
</evidence>
<evidence type="ECO:0000313" key="7">
    <source>
        <dbReference type="EMBL" id="KLV11242.1"/>
    </source>
</evidence>
<dbReference type="RefSeq" id="WP_047883742.1">
    <property type="nucleotide sequence ID" value="NZ_CP071325.1"/>
</dbReference>
<dbReference type="Pfam" id="PF03606">
    <property type="entry name" value="DcuC"/>
    <property type="match status" value="1"/>
</dbReference>
<comment type="caution">
    <text evidence="7">The sequence shown here is derived from an EMBL/GenBank/DDBJ whole genome shotgun (WGS) entry which is preliminary data.</text>
</comment>
<dbReference type="PANTHER" id="PTHR43652:SF6">
    <property type="entry name" value="ARGININE REPRESSOR"/>
    <property type="match status" value="1"/>
</dbReference>
<sequence length="482" mass="51651">MTTESIKQEEKGGFFANFKFPSAYTILFTLIALVALMTWIVPAGQYDRVMNEELGKEVPVTGTYHAVESNPQGVVDVLLAPIDGFYDHNSYEAAAIDVSLFILVIGGFLGLVTKTGAIDAGIERVTARLQGREELMIPILMALFAAGGTIYGMAEESLPFYTLLVPVMMAARFDPVVAAATVLLGAGIGTLGSTINPFATVIAANAAGIPFTDGIMLRVAMLVIGWVICVGYVMRYAKMVRADKTKSIVYDKYEENKAHFLGNQTGEMLEFTTTRKIILGIFAASFGIMIYGVAVVGWWMAEISAMFLASTIIIGLIARMSEEEFTSSFIDGARDLLGVALIIGIARGIVVIMDRGMITDTILNSAEHAVTGLSSIVFINVMYWLEILLSFLVPSSSGLAVLTMPIMAPLADFAGVGRDLVVTAYQSASGIVNLMTPTSAVVMGGLAIARVPYVRWVKWVAPLLGILTVLIMVMLSVGAIMA</sequence>
<evidence type="ECO:0000256" key="4">
    <source>
        <dbReference type="ARBA" id="ARBA00022989"/>
    </source>
</evidence>